<dbReference type="RefSeq" id="WP_390317851.1">
    <property type="nucleotide sequence ID" value="NZ_JBHSPB010000011.1"/>
</dbReference>
<comment type="caution">
    <text evidence="3">The sequence shown here is derived from an EMBL/GenBank/DDBJ whole genome shotgun (WGS) entry which is preliminary data.</text>
</comment>
<feature type="compositionally biased region" description="Low complexity" evidence="1">
    <location>
        <begin position="26"/>
        <end position="46"/>
    </location>
</feature>
<feature type="signal peptide" evidence="2">
    <location>
        <begin position="1"/>
        <end position="30"/>
    </location>
</feature>
<accession>A0ABW0Z138</accession>
<protein>
    <recommendedName>
        <fullName evidence="5">Secreted protein</fullName>
    </recommendedName>
</protein>
<evidence type="ECO:0000256" key="1">
    <source>
        <dbReference type="SAM" id="MobiDB-lite"/>
    </source>
</evidence>
<dbReference type="Proteomes" id="UP001596083">
    <property type="component" value="Unassembled WGS sequence"/>
</dbReference>
<keyword evidence="2" id="KW-0732">Signal</keyword>
<dbReference type="EMBL" id="JBHSPB010000011">
    <property type="protein sequence ID" value="MFC5722411.1"/>
    <property type="molecule type" value="Genomic_DNA"/>
</dbReference>
<proteinExistence type="predicted"/>
<gene>
    <name evidence="3" type="ORF">ACFP1Z_19780</name>
</gene>
<sequence length="104" mass="11328">MTSRAFRLGPVVAAVSAGLLLAGAAGAAVAAPPEDSPSASSSASGESENEPVKGHWDKHGPYSDESSCRRAGEEGKRHGDWHSYQCRREYEQSSYRYAWWLYTH</sequence>
<name>A0ABW0Z138_9ACTN</name>
<evidence type="ECO:0008006" key="5">
    <source>
        <dbReference type="Google" id="ProtNLM"/>
    </source>
</evidence>
<feature type="region of interest" description="Disordered" evidence="1">
    <location>
        <begin position="26"/>
        <end position="80"/>
    </location>
</feature>
<feature type="compositionally biased region" description="Basic and acidic residues" evidence="1">
    <location>
        <begin position="50"/>
        <end position="80"/>
    </location>
</feature>
<evidence type="ECO:0000313" key="3">
    <source>
        <dbReference type="EMBL" id="MFC5722411.1"/>
    </source>
</evidence>
<reference evidence="4" key="1">
    <citation type="journal article" date="2019" name="Int. J. Syst. Evol. Microbiol.">
        <title>The Global Catalogue of Microorganisms (GCM) 10K type strain sequencing project: providing services to taxonomists for standard genome sequencing and annotation.</title>
        <authorList>
            <consortium name="The Broad Institute Genomics Platform"/>
            <consortium name="The Broad Institute Genome Sequencing Center for Infectious Disease"/>
            <person name="Wu L."/>
            <person name="Ma J."/>
        </authorList>
    </citation>
    <scope>NUCLEOTIDE SEQUENCE [LARGE SCALE GENOMIC DNA]</scope>
    <source>
        <strain evidence="4">CGMCC 4.7304</strain>
    </source>
</reference>
<evidence type="ECO:0000313" key="4">
    <source>
        <dbReference type="Proteomes" id="UP001596083"/>
    </source>
</evidence>
<organism evidence="3 4">
    <name type="scientific">Streptomyces gamaensis</name>
    <dbReference type="NCBI Taxonomy" id="1763542"/>
    <lineage>
        <taxon>Bacteria</taxon>
        <taxon>Bacillati</taxon>
        <taxon>Actinomycetota</taxon>
        <taxon>Actinomycetes</taxon>
        <taxon>Kitasatosporales</taxon>
        <taxon>Streptomycetaceae</taxon>
        <taxon>Streptomyces</taxon>
    </lineage>
</organism>
<feature type="chain" id="PRO_5047500955" description="Secreted protein" evidence="2">
    <location>
        <begin position="31"/>
        <end position="104"/>
    </location>
</feature>
<keyword evidence="4" id="KW-1185">Reference proteome</keyword>
<evidence type="ECO:0000256" key="2">
    <source>
        <dbReference type="SAM" id="SignalP"/>
    </source>
</evidence>